<organism evidence="1 2">
    <name type="scientific">Leptospira santarosai</name>
    <dbReference type="NCBI Taxonomy" id="28183"/>
    <lineage>
        <taxon>Bacteria</taxon>
        <taxon>Pseudomonadati</taxon>
        <taxon>Spirochaetota</taxon>
        <taxon>Spirochaetia</taxon>
        <taxon>Leptospirales</taxon>
        <taxon>Leptospiraceae</taxon>
        <taxon>Leptospira</taxon>
    </lineage>
</organism>
<dbReference type="Pfam" id="PF06296">
    <property type="entry name" value="RelE"/>
    <property type="match status" value="1"/>
</dbReference>
<reference evidence="1 2" key="1">
    <citation type="journal article" date="2015" name="Genome Announc.">
        <title>Draft Genome Sequences of Leptospira santarosai Strains U160, U164, and U233, Isolated from Asymptomatic Cattle.</title>
        <authorList>
            <person name="Kremer F.S."/>
            <person name="Eslabao M.R."/>
            <person name="Provisor M."/>
            <person name="Woloski R.D."/>
            <person name="Ramires O.V."/>
            <person name="Moreno L.Z."/>
            <person name="Moreno A.M."/>
            <person name="Hamond C."/>
            <person name="Lilenbaum W."/>
            <person name="Dellagostin O.A."/>
        </authorList>
    </citation>
    <scope>NUCLEOTIDE SEQUENCE [LARGE SCALE GENOMIC DNA]</scope>
    <source>
        <strain evidence="1 2">U160</strain>
    </source>
</reference>
<gene>
    <name evidence="1" type="ORF">XB16_1964</name>
</gene>
<dbReference type="EMBL" id="CP027843">
    <property type="protein sequence ID" value="AVQ12291.1"/>
    <property type="molecule type" value="Genomic_DNA"/>
</dbReference>
<dbReference type="AlphaFoldDB" id="A0A2P1QTR5"/>
<dbReference type="InterPro" id="IPR009387">
    <property type="entry name" value="HigB-2"/>
</dbReference>
<evidence type="ECO:0000313" key="1">
    <source>
        <dbReference type="EMBL" id="AVQ12291.1"/>
    </source>
</evidence>
<name>A0A2P1QTR5_9LEPT</name>
<dbReference type="PIRSF" id="PIRSF039032">
    <property type="entry name" value="HigB-2"/>
    <property type="match status" value="1"/>
</dbReference>
<protein>
    <submittedName>
        <fullName evidence="1">PF06296 family protein</fullName>
    </submittedName>
</protein>
<accession>A0A2P1QTR5</accession>
<proteinExistence type="predicted"/>
<sequence>MKTEIVYTDHFSREFKDLSKKYRSIKEDLKILVTSLEQNPVQGVPLGKDCYKIRLAISSKGKGKSGGARIITYLYLVKNKMYLLSIFDKSEKENISDKDRETLLKLIVP</sequence>
<evidence type="ECO:0000313" key="2">
    <source>
        <dbReference type="Proteomes" id="UP000033961"/>
    </source>
</evidence>
<dbReference type="Proteomes" id="UP000033961">
    <property type="component" value="Chromosome I"/>
</dbReference>